<keyword evidence="1 5" id="KW-0808">Transferase</keyword>
<protein>
    <recommendedName>
        <fullName evidence="5">RNA-directed RNA polymerase</fullName>
        <ecNumber evidence="5">2.7.7.48</ecNumber>
    </recommendedName>
</protein>
<accession>A0A8K1U2A9</accession>
<dbReference type="SUPFAM" id="SSF56672">
    <property type="entry name" value="DNA/RNA polymerases"/>
    <property type="match status" value="1"/>
</dbReference>
<dbReference type="GO" id="GO:0006351">
    <property type="term" value="P:DNA-templated transcription"/>
    <property type="evidence" value="ECO:0007669"/>
    <property type="project" value="InterPro"/>
</dbReference>
<reference evidence="6" key="1">
    <citation type="submission" date="2020-11" db="EMBL/GenBank/DDBJ databases">
        <title>RNA virus dark matter in the feces of wild birds.</title>
        <authorList>
            <person name="Lu X."/>
            <person name="Yang X.S."/>
            <person name="Zhang W."/>
        </authorList>
    </citation>
    <scope>NUCLEOTIDE SEQUENCE</scope>
    <source>
        <strain evidence="6">Warbler204con227</strain>
    </source>
</reference>
<keyword evidence="3 5" id="KW-0547">Nucleotide-binding</keyword>
<proteinExistence type="predicted"/>
<organism evidence="6">
    <name type="scientific">Riboviria sp</name>
    <dbReference type="NCBI Taxonomy" id="2585031"/>
    <lineage>
        <taxon>Viruses</taxon>
        <taxon>Riboviria</taxon>
    </lineage>
</organism>
<keyword evidence="5" id="KW-0693">Viral RNA replication</keyword>
<dbReference type="Pfam" id="PF02123">
    <property type="entry name" value="RdRP_4"/>
    <property type="match status" value="1"/>
</dbReference>
<dbReference type="EMBL" id="MW239318">
    <property type="protein sequence ID" value="UGO57303.1"/>
    <property type="molecule type" value="Genomic_RNA"/>
</dbReference>
<keyword evidence="2 5" id="KW-0548">Nucleotidyltransferase</keyword>
<dbReference type="GO" id="GO:0000166">
    <property type="term" value="F:nucleotide binding"/>
    <property type="evidence" value="ECO:0007669"/>
    <property type="project" value="UniProtKB-KW"/>
</dbReference>
<dbReference type="InterPro" id="IPR001795">
    <property type="entry name" value="RNA-dir_pol_luteovirus"/>
</dbReference>
<evidence type="ECO:0000256" key="2">
    <source>
        <dbReference type="ARBA" id="ARBA00022695"/>
    </source>
</evidence>
<dbReference type="InterPro" id="IPR043502">
    <property type="entry name" value="DNA/RNA_pol_sf"/>
</dbReference>
<evidence type="ECO:0000256" key="3">
    <source>
        <dbReference type="ARBA" id="ARBA00022741"/>
    </source>
</evidence>
<name>A0A8K1U2A9_9VIRU</name>
<evidence type="ECO:0000256" key="4">
    <source>
        <dbReference type="ARBA" id="ARBA00048744"/>
    </source>
</evidence>
<dbReference type="EC" id="2.7.7.48" evidence="5"/>
<dbReference type="GO" id="GO:0003968">
    <property type="term" value="F:RNA-directed RNA polymerase activity"/>
    <property type="evidence" value="ECO:0007669"/>
    <property type="project" value="UniProtKB-KW"/>
</dbReference>
<evidence type="ECO:0000256" key="5">
    <source>
        <dbReference type="RuleBase" id="RU364050"/>
    </source>
</evidence>
<comment type="catalytic activity">
    <reaction evidence="4 5">
        <text>RNA(n) + a ribonucleoside 5'-triphosphate = RNA(n+1) + diphosphate</text>
        <dbReference type="Rhea" id="RHEA:21248"/>
        <dbReference type="Rhea" id="RHEA-COMP:14527"/>
        <dbReference type="Rhea" id="RHEA-COMP:17342"/>
        <dbReference type="ChEBI" id="CHEBI:33019"/>
        <dbReference type="ChEBI" id="CHEBI:61557"/>
        <dbReference type="ChEBI" id="CHEBI:140395"/>
        <dbReference type="EC" id="2.7.7.48"/>
    </reaction>
</comment>
<evidence type="ECO:0000256" key="1">
    <source>
        <dbReference type="ARBA" id="ARBA00022679"/>
    </source>
</evidence>
<sequence>MVRNNAAAKWELPEDFLERSHFLRVVDELDKNSSPGYPYLLGAPNNGIMLGWNGETYAEEKVERLWQMVVARMNQLEAGKVESDPIRLFIKQEPHKQKKLETEMYRLISSVSLVDQVIDHMLDDSMNQAMIMNWDKVPSKGGWSPFSNGWMLFSSRPNLSLDKRGWDWSARYYLVGLVYEVRRRLCLTRGPLFERWQHLTIMRYKCLYEQATFVTTGGILLQQLEPGVVKSGSVKTFSDNSLMQEALHVLASYRVGIEPGFIYTCGDDTNQEDMCDEDLNDYLEELGQLCHIKSWVRGNEFGGMRFKGSVVDPLYHGKHAFNLLHMKRDCEKETMDSYVLLYHRSPFRDYFRKMAGAMGLDVFMFEECDDIFDGRC</sequence>
<dbReference type="PRINTS" id="PR00914">
    <property type="entry name" value="LVIRUSRNAPOL"/>
</dbReference>
<keyword evidence="5" id="KW-0696">RNA-directed RNA polymerase</keyword>
<evidence type="ECO:0000313" key="6">
    <source>
        <dbReference type="EMBL" id="UGO57303.1"/>
    </source>
</evidence>
<dbReference type="GO" id="GO:0003723">
    <property type="term" value="F:RNA binding"/>
    <property type="evidence" value="ECO:0007669"/>
    <property type="project" value="InterPro"/>
</dbReference>